<name>F8F0E1_GRAC1</name>
<accession>F8F0E1</accession>
<dbReference type="OrthoDB" id="366418at2"/>
<dbReference type="EMBL" id="CP002868">
    <property type="protein sequence ID" value="AEJ19285.1"/>
    <property type="molecule type" value="Genomic_DNA"/>
</dbReference>
<dbReference type="KEGG" id="scd:Spica_1139"/>
<dbReference type="Proteomes" id="UP000000503">
    <property type="component" value="Chromosome"/>
</dbReference>
<keyword evidence="1" id="KW-1133">Transmembrane helix</keyword>
<dbReference type="STRING" id="744872.Spica_1139"/>
<dbReference type="InterPro" id="IPR041037">
    <property type="entry name" value="Pallilysin"/>
</dbReference>
<evidence type="ECO:0000256" key="1">
    <source>
        <dbReference type="SAM" id="Phobius"/>
    </source>
</evidence>
<organism evidence="3 4">
    <name type="scientific">Gracilinema caldarium (strain ATCC 51460 / DSM 7334 / H1)</name>
    <name type="common">Treponema caldarium</name>
    <dbReference type="NCBI Taxonomy" id="744872"/>
    <lineage>
        <taxon>Bacteria</taxon>
        <taxon>Pseudomonadati</taxon>
        <taxon>Spirochaetota</taxon>
        <taxon>Spirochaetia</taxon>
        <taxon>Spirochaetales</taxon>
        <taxon>Breznakiellaceae</taxon>
        <taxon>Gracilinema</taxon>
    </lineage>
</organism>
<dbReference type="HOGENOM" id="CLU_042921_0_0_12"/>
<evidence type="ECO:0000313" key="3">
    <source>
        <dbReference type="EMBL" id="AEJ19285.1"/>
    </source>
</evidence>
<evidence type="ECO:0000313" key="4">
    <source>
        <dbReference type="Proteomes" id="UP000000503"/>
    </source>
</evidence>
<feature type="domain" description="Pallilysin beta barrel" evidence="2">
    <location>
        <begin position="261"/>
        <end position="378"/>
    </location>
</feature>
<reference evidence="4" key="1">
    <citation type="journal article" date="2013" name="Stand. Genomic Sci.">
        <title>Genome sequence of the thermophilic fresh-water bacterium Spirochaeta caldaria type strain (H1(T)), reclassification of Spirochaeta caldaria, Spirochaeta stenostrepta, and Spirochaeta zuelzerae in the genus Treponema as Treponema caldaria comb. nov., Treponema stenostrepta comb. nov., and Treponema zuelzerae comb. nov., and emendation of the genus Treponema.</title>
        <authorList>
            <person name="Abt B."/>
            <person name="Goker M."/>
            <person name="Scheuner C."/>
            <person name="Han C."/>
            <person name="Lu M."/>
            <person name="Misra M."/>
            <person name="Lapidus A."/>
            <person name="Nolan M."/>
            <person name="Lucas S."/>
            <person name="Hammon N."/>
            <person name="Deshpande S."/>
            <person name="Cheng J.F."/>
            <person name="Tapia R."/>
            <person name="Goodwin L.A."/>
            <person name="Pitluck S."/>
            <person name="Liolios K."/>
            <person name="Pagani I."/>
            <person name="Ivanova N."/>
            <person name="Mavromatis K."/>
            <person name="Mikhailova N."/>
            <person name="Huntemann M."/>
            <person name="Pati A."/>
            <person name="Chen A."/>
            <person name="Palaniappan K."/>
            <person name="Land M."/>
            <person name="Hauser L."/>
            <person name="Jeffries C.D."/>
            <person name="Rohde M."/>
            <person name="Spring S."/>
            <person name="Gronow S."/>
            <person name="Detter J.C."/>
            <person name="Bristow J."/>
            <person name="Eisen J.A."/>
            <person name="Markowitz V."/>
            <person name="Hugenholtz P."/>
            <person name="Kyrpides N.C."/>
            <person name="Woyke T."/>
            <person name="Klenk H.P."/>
        </authorList>
    </citation>
    <scope>NUCLEOTIDE SEQUENCE</scope>
    <source>
        <strain evidence="4">ATCC 51460 / DSM 7334 / H1</strain>
    </source>
</reference>
<protein>
    <recommendedName>
        <fullName evidence="2">Pallilysin beta barrel domain-containing protein</fullName>
    </recommendedName>
</protein>
<keyword evidence="1" id="KW-0812">Transmembrane</keyword>
<gene>
    <name evidence="3" type="ordered locus">Spica_1139</name>
</gene>
<dbReference type="Pfam" id="PF18663">
    <property type="entry name" value="Pallilysin"/>
    <property type="match status" value="1"/>
</dbReference>
<dbReference type="AlphaFoldDB" id="F8F0E1"/>
<sequence length="499" mass="56396">MKHRHINLFVPLFFIITAGVIVFFLINKQHFSNQVELTRQARVITPQLQTEKADTVEDSAAELMAFEDLNLSKIALASDEQVVAIITQNLDSDPQDEQVIAFRKNTDTASTLSIAYIDFDESTGIYKKVWEQPSIATKPRTARLLIKDLLGNRSNCIILEGLNDSGEQTLTAFLLPSSGNVLRKIAELKVDGSIVINEAERSQAYQLGIASGSAFTISTYGRDLESTNLMDQIEIKYAYNNESGVYERIGTARIAGNQIEQRQIRELLDGTAGKFEQFLSGLWFYTGSQEDAKRYVYFDPVKREIIFHEDTTQEIYRWQNSSPTRYGVYISSQNLSVTTLRRLIDISLESRDSIAIRIFEDVQLKIGISGHWDGVYQKVSQTTTFNPEAKSVPSWISARYEGSTGTLLFDTNGMFEKISQGKSIKGNYSFYLQDGVELLELRYSGITSSTNREVYKVARRQISKGSVPQQVMELTRVQLSVKGIENYNEGTLLYTLIRQ</sequence>
<keyword evidence="1" id="KW-0472">Membrane</keyword>
<proteinExistence type="predicted"/>
<dbReference type="RefSeq" id="WP_013968596.1">
    <property type="nucleotide sequence ID" value="NC_015732.1"/>
</dbReference>
<dbReference type="eggNOG" id="ENOG5034196">
    <property type="taxonomic scope" value="Bacteria"/>
</dbReference>
<evidence type="ECO:0000259" key="2">
    <source>
        <dbReference type="Pfam" id="PF18663"/>
    </source>
</evidence>
<dbReference type="NCBIfam" id="NF033751">
    <property type="entry name" value="pallilysin_like"/>
    <property type="match status" value="1"/>
</dbReference>
<keyword evidence="4" id="KW-1185">Reference proteome</keyword>
<feature type="transmembrane region" description="Helical" evidence="1">
    <location>
        <begin position="7"/>
        <end position="26"/>
    </location>
</feature>